<comment type="cofactor">
    <cofactor evidence="2">
        <name>Ca(2+)</name>
        <dbReference type="ChEBI" id="CHEBI:29108"/>
    </cofactor>
</comment>
<evidence type="ECO:0000256" key="6">
    <source>
        <dbReference type="ARBA" id="ARBA00023295"/>
    </source>
</evidence>
<dbReference type="GO" id="GO:0005975">
    <property type="term" value="P:carbohydrate metabolic process"/>
    <property type="evidence" value="ECO:0007669"/>
    <property type="project" value="InterPro"/>
</dbReference>
<dbReference type="STRING" id="3880.G7LCN1"/>
<dbReference type="SMART" id="SM00810">
    <property type="entry name" value="Alpha-amyl_C2"/>
    <property type="match status" value="1"/>
</dbReference>
<dbReference type="PaxDb" id="3880-AET02098"/>
<dbReference type="InterPro" id="IPR012850">
    <property type="entry name" value="A-amylase_bs_C"/>
</dbReference>
<dbReference type="eggNOG" id="KOG0471">
    <property type="taxonomic scope" value="Eukaryota"/>
</dbReference>
<dbReference type="Pfam" id="PF07821">
    <property type="entry name" value="Alpha-amyl_C2"/>
    <property type="match status" value="1"/>
</dbReference>
<evidence type="ECO:0000313" key="8">
    <source>
        <dbReference type="EMBL" id="AET02098.1"/>
    </source>
</evidence>
<dbReference type="EC" id="3.2.1.1" evidence="3"/>
<dbReference type="EMBL" id="CM001224">
    <property type="protein sequence ID" value="AET02098.1"/>
    <property type="molecule type" value="Genomic_DNA"/>
</dbReference>
<dbReference type="SUPFAM" id="SSF51011">
    <property type="entry name" value="Glycosyl hydrolase domain"/>
    <property type="match status" value="1"/>
</dbReference>
<keyword evidence="10" id="KW-1185">Reference proteome</keyword>
<dbReference type="Proteomes" id="UP000002051">
    <property type="component" value="Chromosome 8"/>
</dbReference>
<protein>
    <recommendedName>
        <fullName evidence="3">alpha-amylase</fullName>
        <ecNumber evidence="3">3.2.1.1</ecNumber>
    </recommendedName>
</protein>
<reference evidence="9" key="3">
    <citation type="submission" date="2015-04" db="UniProtKB">
        <authorList>
            <consortium name="EnsemblPlants"/>
        </authorList>
    </citation>
    <scope>IDENTIFICATION</scope>
    <source>
        <strain evidence="9">cv. Jemalong A17</strain>
    </source>
</reference>
<evidence type="ECO:0000256" key="1">
    <source>
        <dbReference type="ARBA" id="ARBA00000548"/>
    </source>
</evidence>
<dbReference type="Gene3D" id="2.60.40.1180">
    <property type="entry name" value="Golgi alpha-mannosidase II"/>
    <property type="match status" value="1"/>
</dbReference>
<comment type="catalytic activity">
    <reaction evidence="1">
        <text>Endohydrolysis of (1-&gt;4)-alpha-D-glucosidic linkages in polysaccharides containing three or more (1-&gt;4)-alpha-linked D-glucose units.</text>
        <dbReference type="EC" id="3.2.1.1"/>
    </reaction>
</comment>
<evidence type="ECO:0000256" key="3">
    <source>
        <dbReference type="ARBA" id="ARBA00012595"/>
    </source>
</evidence>
<reference evidence="8 10" key="1">
    <citation type="journal article" date="2011" name="Nature">
        <title>The Medicago genome provides insight into the evolution of rhizobial symbioses.</title>
        <authorList>
            <person name="Young N.D."/>
            <person name="Debelle F."/>
            <person name="Oldroyd G.E."/>
            <person name="Geurts R."/>
            <person name="Cannon S.B."/>
            <person name="Udvardi M.K."/>
            <person name="Benedito V.A."/>
            <person name="Mayer K.F."/>
            <person name="Gouzy J."/>
            <person name="Schoof H."/>
            <person name="Van de Peer Y."/>
            <person name="Proost S."/>
            <person name="Cook D.R."/>
            <person name="Meyers B.C."/>
            <person name="Spannagl M."/>
            <person name="Cheung F."/>
            <person name="De Mita S."/>
            <person name="Krishnakumar V."/>
            <person name="Gundlach H."/>
            <person name="Zhou S."/>
            <person name="Mudge J."/>
            <person name="Bharti A.K."/>
            <person name="Murray J.D."/>
            <person name="Naoumkina M.A."/>
            <person name="Rosen B."/>
            <person name="Silverstein K.A."/>
            <person name="Tang H."/>
            <person name="Rombauts S."/>
            <person name="Zhao P.X."/>
            <person name="Zhou P."/>
            <person name="Barbe V."/>
            <person name="Bardou P."/>
            <person name="Bechner M."/>
            <person name="Bellec A."/>
            <person name="Berger A."/>
            <person name="Berges H."/>
            <person name="Bidwell S."/>
            <person name="Bisseling T."/>
            <person name="Choisne N."/>
            <person name="Couloux A."/>
            <person name="Denny R."/>
            <person name="Deshpande S."/>
            <person name="Dai X."/>
            <person name="Doyle J.J."/>
            <person name="Dudez A.M."/>
            <person name="Farmer A.D."/>
            <person name="Fouteau S."/>
            <person name="Franken C."/>
            <person name="Gibelin C."/>
            <person name="Gish J."/>
            <person name="Goldstein S."/>
            <person name="Gonzalez A.J."/>
            <person name="Green P.J."/>
            <person name="Hallab A."/>
            <person name="Hartog M."/>
            <person name="Hua A."/>
            <person name="Humphray S.J."/>
            <person name="Jeong D.H."/>
            <person name="Jing Y."/>
            <person name="Jocker A."/>
            <person name="Kenton S.M."/>
            <person name="Kim D.J."/>
            <person name="Klee K."/>
            <person name="Lai H."/>
            <person name="Lang C."/>
            <person name="Lin S."/>
            <person name="Macmil S.L."/>
            <person name="Magdelenat G."/>
            <person name="Matthews L."/>
            <person name="McCorrison J."/>
            <person name="Monaghan E.L."/>
            <person name="Mun J.H."/>
            <person name="Najar F.Z."/>
            <person name="Nicholson C."/>
            <person name="Noirot C."/>
            <person name="O'Bleness M."/>
            <person name="Paule C.R."/>
            <person name="Poulain J."/>
            <person name="Prion F."/>
            <person name="Qin B."/>
            <person name="Qu C."/>
            <person name="Retzel E.F."/>
            <person name="Riddle C."/>
            <person name="Sallet E."/>
            <person name="Samain S."/>
            <person name="Samson N."/>
            <person name="Sanders I."/>
            <person name="Saurat O."/>
            <person name="Scarpelli C."/>
            <person name="Schiex T."/>
            <person name="Segurens B."/>
            <person name="Severin A.J."/>
            <person name="Sherrier D.J."/>
            <person name="Shi R."/>
            <person name="Sims S."/>
            <person name="Singer S.R."/>
            <person name="Sinharoy S."/>
            <person name="Sterck L."/>
            <person name="Viollet A."/>
            <person name="Wang B.B."/>
            <person name="Wang K."/>
            <person name="Wang M."/>
            <person name="Wang X."/>
            <person name="Warfsmann J."/>
            <person name="Weissenbach J."/>
            <person name="White D.D."/>
            <person name="White J.D."/>
            <person name="Wiley G.B."/>
            <person name="Wincker P."/>
            <person name="Xing Y."/>
            <person name="Yang L."/>
            <person name="Yao Z."/>
            <person name="Ying F."/>
            <person name="Zhai J."/>
            <person name="Zhou L."/>
            <person name="Zuber A."/>
            <person name="Denarie J."/>
            <person name="Dixon R.A."/>
            <person name="May G.D."/>
            <person name="Schwartz D.C."/>
            <person name="Rogers J."/>
            <person name="Quetier F."/>
            <person name="Town C.D."/>
            <person name="Roe B.A."/>
        </authorList>
    </citation>
    <scope>NUCLEOTIDE SEQUENCE [LARGE SCALE GENOMIC DNA]</scope>
    <source>
        <strain evidence="8">A17</strain>
        <strain evidence="9 10">cv. Jemalong A17</strain>
    </source>
</reference>
<name>G7LCN1_MEDTR</name>
<dbReference type="GO" id="GO:0005509">
    <property type="term" value="F:calcium ion binding"/>
    <property type="evidence" value="ECO:0007669"/>
    <property type="project" value="InterPro"/>
</dbReference>
<dbReference type="EnsemblPlants" id="AET02098">
    <property type="protein sequence ID" value="AET02098"/>
    <property type="gene ID" value="MTR_8g032250"/>
</dbReference>
<organism evidence="8 10">
    <name type="scientific">Medicago truncatula</name>
    <name type="common">Barrel medic</name>
    <name type="synonym">Medicago tribuloides</name>
    <dbReference type="NCBI Taxonomy" id="3880"/>
    <lineage>
        <taxon>Eukaryota</taxon>
        <taxon>Viridiplantae</taxon>
        <taxon>Streptophyta</taxon>
        <taxon>Embryophyta</taxon>
        <taxon>Tracheophyta</taxon>
        <taxon>Spermatophyta</taxon>
        <taxon>Magnoliopsida</taxon>
        <taxon>eudicotyledons</taxon>
        <taxon>Gunneridae</taxon>
        <taxon>Pentapetalae</taxon>
        <taxon>rosids</taxon>
        <taxon>fabids</taxon>
        <taxon>Fabales</taxon>
        <taxon>Fabaceae</taxon>
        <taxon>Papilionoideae</taxon>
        <taxon>50 kb inversion clade</taxon>
        <taxon>NPAAA clade</taxon>
        <taxon>Hologalegina</taxon>
        <taxon>IRL clade</taxon>
        <taxon>Trifolieae</taxon>
        <taxon>Medicago</taxon>
    </lineage>
</organism>
<dbReference type="HOGENOM" id="CLU_3053455_0_0_1"/>
<keyword evidence="4" id="KW-0378">Hydrolase</keyword>
<reference evidence="8 10" key="2">
    <citation type="journal article" date="2014" name="BMC Genomics">
        <title>An improved genome release (version Mt4.0) for the model legume Medicago truncatula.</title>
        <authorList>
            <person name="Tang H."/>
            <person name="Krishnakumar V."/>
            <person name="Bidwell S."/>
            <person name="Rosen B."/>
            <person name="Chan A."/>
            <person name="Zhou S."/>
            <person name="Gentzbittel L."/>
            <person name="Childs K.L."/>
            <person name="Yandell M."/>
            <person name="Gundlach H."/>
            <person name="Mayer K.F."/>
            <person name="Schwartz D.C."/>
            <person name="Town C.D."/>
        </authorList>
    </citation>
    <scope>GENOME REANNOTATION</scope>
    <source>
        <strain evidence="9 10">cv. Jemalong A17</strain>
    </source>
</reference>
<dbReference type="GO" id="GO:0004556">
    <property type="term" value="F:alpha-amylase activity"/>
    <property type="evidence" value="ECO:0007669"/>
    <property type="project" value="UniProtKB-EC"/>
</dbReference>
<dbReference type="InterPro" id="IPR013780">
    <property type="entry name" value="Glyco_hydro_b"/>
</dbReference>
<evidence type="ECO:0000256" key="2">
    <source>
        <dbReference type="ARBA" id="ARBA00001913"/>
    </source>
</evidence>
<proteinExistence type="predicted"/>
<accession>G7LCN1</accession>
<evidence type="ECO:0000256" key="4">
    <source>
        <dbReference type="ARBA" id="ARBA00022801"/>
    </source>
</evidence>
<dbReference type="AlphaFoldDB" id="G7LCN1"/>
<sequence length="54" mass="6236">MARKIMPCQRASTIRILEAKQNVYSAIIGEKVCMKIGDGSWSPSRREWTLNQWP</sequence>
<feature type="domain" description="Alpha-amylase C-terminal beta-sheet" evidence="7">
    <location>
        <begin position="4"/>
        <end position="52"/>
    </location>
</feature>
<evidence type="ECO:0000259" key="7">
    <source>
        <dbReference type="SMART" id="SM00810"/>
    </source>
</evidence>
<keyword evidence="6" id="KW-0326">Glycosidase</keyword>
<evidence type="ECO:0000256" key="5">
    <source>
        <dbReference type="ARBA" id="ARBA00023277"/>
    </source>
</evidence>
<evidence type="ECO:0000313" key="9">
    <source>
        <dbReference type="EnsemblPlants" id="AET02098"/>
    </source>
</evidence>
<evidence type="ECO:0000313" key="10">
    <source>
        <dbReference type="Proteomes" id="UP000002051"/>
    </source>
</evidence>
<keyword evidence="5" id="KW-0119">Carbohydrate metabolism</keyword>
<gene>
    <name evidence="8" type="ordered locus">MTR_8g032250</name>
</gene>